<evidence type="ECO:0000256" key="29">
    <source>
        <dbReference type="ARBA" id="ARBA00048876"/>
    </source>
</evidence>
<keyword evidence="7" id="KW-0547">Nucleotide-binding</keyword>
<evidence type="ECO:0000313" key="32">
    <source>
        <dbReference type="Proteomes" id="UP000593567"/>
    </source>
</evidence>
<comment type="catalytic activity">
    <reaction evidence="28">
        <text>a monoacylglycerol + ATP = a monoacyl-sn-glycero-3-phosphate + ADP + H(+)</text>
        <dbReference type="Rhea" id="RHEA:19293"/>
        <dbReference type="ChEBI" id="CHEBI:15378"/>
        <dbReference type="ChEBI" id="CHEBI:17408"/>
        <dbReference type="ChEBI" id="CHEBI:30616"/>
        <dbReference type="ChEBI" id="CHEBI:77589"/>
        <dbReference type="ChEBI" id="CHEBI:456216"/>
        <dbReference type="EC" id="2.7.1.94"/>
    </reaction>
    <physiologicalReaction direction="left-to-right" evidence="28">
        <dbReference type="Rhea" id="RHEA:19294"/>
    </physiologicalReaction>
</comment>
<sequence length="365" mass="40993">MCRLSTLDIVNTIASEQPRKVIVFLNPDAKNGKTKYLLEKHVLPLLHLAGIEIHVVRTEHEGQAKEYMGVFDKNIVDAIVVAGGDGTLSQIVTGLLRRGDEIAQRLPIGVLPFGSNNNFATRIFPKRELEVERYCEASMAFIANKYTLADVIEVEQTAPSAQEISSESEEGSKEGNKNVYVLSDLKWGVHSDVDRLKSKYWYFPGPLKEYYCYLKKVLFSDWPIDVQASAELSPPCDGCRNCYTPEETEDKPKPEKSVWLQINNTECGETYKKEISSPQLNIATVPKQDSECQAAALEVTVSPPTSKSQLLTERLSSLHSESLLVSSIHLEPKTENPCYLMDNEKFEVMPAKFTLLKDKIKIFKS</sequence>
<dbReference type="UniPathway" id="UPA00230"/>
<evidence type="ECO:0000256" key="24">
    <source>
        <dbReference type="ARBA" id="ARBA00026142"/>
    </source>
</evidence>
<evidence type="ECO:0000256" key="6">
    <source>
        <dbReference type="ARBA" id="ARBA00022679"/>
    </source>
</evidence>
<comment type="catalytic activity">
    <reaction evidence="27">
        <text>an N-acylsphing-4-enine + ATP = an N-acylsphing-4-enine 1-phosphate + ADP + H(+)</text>
        <dbReference type="Rhea" id="RHEA:17929"/>
        <dbReference type="ChEBI" id="CHEBI:15378"/>
        <dbReference type="ChEBI" id="CHEBI:30616"/>
        <dbReference type="ChEBI" id="CHEBI:52639"/>
        <dbReference type="ChEBI" id="CHEBI:57674"/>
        <dbReference type="ChEBI" id="CHEBI:456216"/>
        <dbReference type="EC" id="2.7.1.138"/>
    </reaction>
    <physiologicalReaction direction="left-to-right" evidence="27">
        <dbReference type="Rhea" id="RHEA:17930"/>
    </physiologicalReaction>
</comment>
<comment type="catalytic activity">
    <reaction evidence="16">
        <text>1-(5Z,8Z,11Z,14Z-eicosatetraenoyl)-sn-glycerol + ATP = 1-(5Z,8Z,11Z,14Z-eicosatetraenoyl)-sn-glycero-3-phosphate + ADP + H(+)</text>
        <dbReference type="Rhea" id="RHEA:43328"/>
        <dbReference type="ChEBI" id="CHEBI:15378"/>
        <dbReference type="ChEBI" id="CHEBI:30616"/>
        <dbReference type="ChEBI" id="CHEBI:34071"/>
        <dbReference type="ChEBI" id="CHEBI:74938"/>
        <dbReference type="ChEBI" id="CHEBI:456216"/>
    </reaction>
    <physiologicalReaction direction="left-to-right" evidence="16">
        <dbReference type="Rhea" id="RHEA:43329"/>
    </physiologicalReaction>
</comment>
<evidence type="ECO:0000259" key="30">
    <source>
        <dbReference type="PROSITE" id="PS50146"/>
    </source>
</evidence>
<comment type="catalytic activity">
    <reaction evidence="26">
        <text>a 2-acylglycerol + ATP = a 2-acyl-sn-glycerol 3-phosphate + ADP + H(+)</text>
        <dbReference type="Rhea" id="RHEA:39847"/>
        <dbReference type="ChEBI" id="CHEBI:15378"/>
        <dbReference type="ChEBI" id="CHEBI:17389"/>
        <dbReference type="ChEBI" id="CHEBI:30616"/>
        <dbReference type="ChEBI" id="CHEBI:64982"/>
        <dbReference type="ChEBI" id="CHEBI:456216"/>
    </reaction>
    <physiologicalReaction direction="left-to-right" evidence="26">
        <dbReference type="Rhea" id="RHEA:39848"/>
    </physiologicalReaction>
</comment>
<evidence type="ECO:0000256" key="4">
    <source>
        <dbReference type="ARBA" id="ARBA00005175"/>
    </source>
</evidence>
<accession>A0A7J7JWW5</accession>
<evidence type="ECO:0000256" key="10">
    <source>
        <dbReference type="ARBA" id="ARBA00022840"/>
    </source>
</evidence>
<comment type="catalytic activity">
    <reaction evidence="29">
        <text>N-(hexanoyl)sphing-4-enine + ATP = N-hexanoylsphing-4-enine 1-phosphate + ADP + H(+)</text>
        <dbReference type="Rhea" id="RHEA:43312"/>
        <dbReference type="ChEBI" id="CHEBI:15378"/>
        <dbReference type="ChEBI" id="CHEBI:30616"/>
        <dbReference type="ChEBI" id="CHEBI:63867"/>
        <dbReference type="ChEBI" id="CHEBI:82959"/>
        <dbReference type="ChEBI" id="CHEBI:456216"/>
    </reaction>
    <physiologicalReaction direction="left-to-right" evidence="29">
        <dbReference type="Rhea" id="RHEA:43313"/>
    </physiologicalReaction>
</comment>
<evidence type="ECO:0000256" key="5">
    <source>
        <dbReference type="ARBA" id="ARBA00012133"/>
    </source>
</evidence>
<keyword evidence="11" id="KW-0443">Lipid metabolism</keyword>
<evidence type="ECO:0000256" key="11">
    <source>
        <dbReference type="ARBA" id="ARBA00023098"/>
    </source>
</evidence>
<dbReference type="EC" id="2.7.1.138" evidence="22"/>
<comment type="pathway">
    <text evidence="4">Lipid metabolism; glycerolipid metabolism.</text>
</comment>
<keyword evidence="9" id="KW-0999">Mitochondrion inner membrane</keyword>
<evidence type="ECO:0000313" key="31">
    <source>
        <dbReference type="EMBL" id="KAF6030872.1"/>
    </source>
</evidence>
<dbReference type="SUPFAM" id="SSF111331">
    <property type="entry name" value="NAD kinase/diacylglycerol kinase-like"/>
    <property type="match status" value="1"/>
</dbReference>
<feature type="domain" description="DAGKc" evidence="30">
    <location>
        <begin position="16"/>
        <end position="159"/>
    </location>
</feature>
<proteinExistence type="inferred from homology"/>
<organism evidence="31 32">
    <name type="scientific">Bugula neritina</name>
    <name type="common">Brown bryozoan</name>
    <name type="synonym">Sertularia neritina</name>
    <dbReference type="NCBI Taxonomy" id="10212"/>
    <lineage>
        <taxon>Eukaryota</taxon>
        <taxon>Metazoa</taxon>
        <taxon>Spiralia</taxon>
        <taxon>Lophotrochozoa</taxon>
        <taxon>Bryozoa</taxon>
        <taxon>Gymnolaemata</taxon>
        <taxon>Cheilostomatida</taxon>
        <taxon>Flustrina</taxon>
        <taxon>Buguloidea</taxon>
        <taxon>Bugulidae</taxon>
        <taxon>Bugula</taxon>
    </lineage>
</organism>
<keyword evidence="13" id="KW-0472">Membrane</keyword>
<comment type="catalytic activity">
    <reaction evidence="15">
        <text>a 1,2-diacyl-sn-glycerol + ATP = a 1,2-diacyl-sn-glycero-3-phosphate + ADP + H(+)</text>
        <dbReference type="Rhea" id="RHEA:10272"/>
        <dbReference type="ChEBI" id="CHEBI:15378"/>
        <dbReference type="ChEBI" id="CHEBI:17815"/>
        <dbReference type="ChEBI" id="CHEBI:30616"/>
        <dbReference type="ChEBI" id="CHEBI:58608"/>
        <dbReference type="ChEBI" id="CHEBI:456216"/>
        <dbReference type="EC" id="2.7.1.107"/>
    </reaction>
    <physiologicalReaction direction="left-to-right" evidence="15">
        <dbReference type="Rhea" id="RHEA:10273"/>
    </physiologicalReaction>
</comment>
<comment type="catalytic activity">
    <reaction evidence="17">
        <text>1-(9Z-octadecenoyl)-sn-glycerol + ATP = 1-(9Z-octadecenoyl)-sn-glycero-3-phosphate + ADP + H(+)</text>
        <dbReference type="Rhea" id="RHEA:41079"/>
        <dbReference type="ChEBI" id="CHEBI:15378"/>
        <dbReference type="ChEBI" id="CHEBI:30616"/>
        <dbReference type="ChEBI" id="CHEBI:74544"/>
        <dbReference type="ChEBI" id="CHEBI:75757"/>
        <dbReference type="ChEBI" id="CHEBI:456216"/>
    </reaction>
    <physiologicalReaction direction="left-to-right" evidence="17">
        <dbReference type="Rhea" id="RHEA:41080"/>
    </physiologicalReaction>
</comment>
<evidence type="ECO:0000256" key="9">
    <source>
        <dbReference type="ARBA" id="ARBA00022792"/>
    </source>
</evidence>
<dbReference type="PANTHER" id="PTHR12358:SF31">
    <property type="entry name" value="ACYLGLYCEROL KINASE, MITOCHONDRIAL"/>
    <property type="match status" value="1"/>
</dbReference>
<dbReference type="GO" id="GO:0005758">
    <property type="term" value="C:mitochondrial intermembrane space"/>
    <property type="evidence" value="ECO:0007669"/>
    <property type="project" value="UniProtKB-SubCell"/>
</dbReference>
<evidence type="ECO:0000256" key="19">
    <source>
        <dbReference type="ARBA" id="ARBA00024556"/>
    </source>
</evidence>
<dbReference type="GO" id="GO:0005743">
    <property type="term" value="C:mitochondrial inner membrane"/>
    <property type="evidence" value="ECO:0007669"/>
    <property type="project" value="UniProtKB-SubCell"/>
</dbReference>
<dbReference type="GO" id="GO:0004143">
    <property type="term" value="F:ATP-dependent diacylglycerol kinase activity"/>
    <property type="evidence" value="ECO:0007669"/>
    <property type="project" value="UniProtKB-EC"/>
</dbReference>
<evidence type="ECO:0000256" key="21">
    <source>
        <dbReference type="ARBA" id="ARBA00025749"/>
    </source>
</evidence>
<dbReference type="GO" id="GO:0047620">
    <property type="term" value="F:acylglycerol kinase activity"/>
    <property type="evidence" value="ECO:0007669"/>
    <property type="project" value="UniProtKB-EC"/>
</dbReference>
<reference evidence="31" key="1">
    <citation type="submission" date="2020-06" db="EMBL/GenBank/DDBJ databases">
        <title>Draft genome of Bugula neritina, a colonial animal packing powerful symbionts and potential medicines.</title>
        <authorList>
            <person name="Rayko M."/>
        </authorList>
    </citation>
    <scope>NUCLEOTIDE SEQUENCE [LARGE SCALE GENOMIC DNA]</scope>
    <source>
        <strain evidence="31">Kwan_BN1</strain>
    </source>
</reference>
<comment type="similarity">
    <text evidence="21">Belongs to the AGK family.</text>
</comment>
<dbReference type="OrthoDB" id="9979394at2759"/>
<dbReference type="Pfam" id="PF00781">
    <property type="entry name" value="DAGK_cat"/>
    <property type="match status" value="1"/>
</dbReference>
<dbReference type="InterPro" id="IPR045579">
    <property type="entry name" value="AGK_C"/>
</dbReference>
<evidence type="ECO:0000256" key="23">
    <source>
        <dbReference type="ARBA" id="ARBA00026098"/>
    </source>
</evidence>
<dbReference type="GO" id="GO:0046512">
    <property type="term" value="P:sphingosine biosynthetic process"/>
    <property type="evidence" value="ECO:0007669"/>
    <property type="project" value="TreeGrafter"/>
</dbReference>
<dbReference type="Proteomes" id="UP000593567">
    <property type="component" value="Unassembled WGS sequence"/>
</dbReference>
<evidence type="ECO:0000256" key="26">
    <source>
        <dbReference type="ARBA" id="ARBA00044480"/>
    </source>
</evidence>
<dbReference type="EC" id="2.7.1.94" evidence="23"/>
<evidence type="ECO:0000256" key="8">
    <source>
        <dbReference type="ARBA" id="ARBA00022777"/>
    </source>
</evidence>
<dbReference type="InterPro" id="IPR050187">
    <property type="entry name" value="Lipid_Phosphate_FormReg"/>
</dbReference>
<evidence type="ECO:0000256" key="12">
    <source>
        <dbReference type="ARBA" id="ARBA00023128"/>
    </source>
</evidence>
<dbReference type="GO" id="GO:0046486">
    <property type="term" value="P:glycerolipid metabolic process"/>
    <property type="evidence" value="ECO:0007669"/>
    <property type="project" value="UniProtKB-UniPathway"/>
</dbReference>
<comment type="catalytic activity">
    <reaction evidence="19">
        <text>2-(5Z,8Z,11Z,14Z-eicosatetraenoyl)-glycerol + ATP = 2-(5Z,8Z,11Z,14Z-eicosatetraenoyl)-sn-glycero-3-phosphate + ADP + H(+)</text>
        <dbReference type="Rhea" id="RHEA:43316"/>
        <dbReference type="ChEBI" id="CHEBI:15378"/>
        <dbReference type="ChEBI" id="CHEBI:30616"/>
        <dbReference type="ChEBI" id="CHEBI:52392"/>
        <dbReference type="ChEBI" id="CHEBI:78209"/>
        <dbReference type="ChEBI" id="CHEBI:456216"/>
    </reaction>
    <physiologicalReaction direction="left-to-right" evidence="19">
        <dbReference type="Rhea" id="RHEA:43317"/>
    </physiologicalReaction>
</comment>
<dbReference type="SMART" id="SM00046">
    <property type="entry name" value="DAGKc"/>
    <property type="match status" value="1"/>
</dbReference>
<evidence type="ECO:0000256" key="28">
    <source>
        <dbReference type="ARBA" id="ARBA00048663"/>
    </source>
</evidence>
<dbReference type="EC" id="2.7.1.107" evidence="5"/>
<dbReference type="GO" id="GO:0005524">
    <property type="term" value="F:ATP binding"/>
    <property type="evidence" value="ECO:0007669"/>
    <property type="project" value="UniProtKB-KW"/>
</dbReference>
<comment type="caution">
    <text evidence="31">The sequence shown here is derived from an EMBL/GenBank/DDBJ whole genome shotgun (WGS) entry which is preliminary data.</text>
</comment>
<keyword evidence="6" id="KW-0808">Transferase</keyword>
<name>A0A7J7JWW5_BUGNE</name>
<gene>
    <name evidence="31" type="ORF">EB796_010835</name>
</gene>
<evidence type="ECO:0000256" key="17">
    <source>
        <dbReference type="ARBA" id="ARBA00024505"/>
    </source>
</evidence>
<dbReference type="InterPro" id="IPR017438">
    <property type="entry name" value="ATP-NAD_kinase_N"/>
</dbReference>
<dbReference type="PROSITE" id="PS50146">
    <property type="entry name" value="DAGK"/>
    <property type="match status" value="1"/>
</dbReference>
<evidence type="ECO:0000256" key="22">
    <source>
        <dbReference type="ARBA" id="ARBA00026096"/>
    </source>
</evidence>
<dbReference type="Gene3D" id="3.40.50.10330">
    <property type="entry name" value="Probable inorganic polyphosphate/atp-NAD kinase, domain 1"/>
    <property type="match status" value="1"/>
</dbReference>
<comment type="catalytic activity">
    <reaction evidence="20">
        <text>1-hexadecanoyl-sn-glycerol + ATP = 1-hexadecanoyl-sn-glycero-3-phosphate + ADP + H(+)</text>
        <dbReference type="Rhea" id="RHEA:43308"/>
        <dbReference type="ChEBI" id="CHEBI:15378"/>
        <dbReference type="ChEBI" id="CHEBI:30616"/>
        <dbReference type="ChEBI" id="CHEBI:57518"/>
        <dbReference type="ChEBI" id="CHEBI:75542"/>
        <dbReference type="ChEBI" id="CHEBI:456216"/>
    </reaction>
    <physiologicalReaction direction="left-to-right" evidence="20">
        <dbReference type="Rhea" id="RHEA:43309"/>
    </physiologicalReaction>
</comment>
<dbReference type="PANTHER" id="PTHR12358">
    <property type="entry name" value="SPHINGOSINE KINASE"/>
    <property type="match status" value="1"/>
</dbReference>
<evidence type="ECO:0000256" key="20">
    <source>
        <dbReference type="ARBA" id="ARBA00024636"/>
    </source>
</evidence>
<evidence type="ECO:0000256" key="27">
    <source>
        <dbReference type="ARBA" id="ARBA00048034"/>
    </source>
</evidence>
<evidence type="ECO:0000256" key="25">
    <source>
        <dbReference type="ARBA" id="ARBA00030553"/>
    </source>
</evidence>
<keyword evidence="32" id="KW-1185">Reference proteome</keyword>
<comment type="catalytic activity">
    <reaction evidence="18">
        <text>a 1-acyl-sn-glycerol + ATP = a 1-acyl-sn-glycero-3-phosphate + ADP + H(+)</text>
        <dbReference type="Rhea" id="RHEA:33747"/>
        <dbReference type="ChEBI" id="CHEBI:15378"/>
        <dbReference type="ChEBI" id="CHEBI:30616"/>
        <dbReference type="ChEBI" id="CHEBI:57970"/>
        <dbReference type="ChEBI" id="CHEBI:64683"/>
        <dbReference type="ChEBI" id="CHEBI:456216"/>
    </reaction>
    <physiologicalReaction direction="left-to-right" evidence="18">
        <dbReference type="Rhea" id="RHEA:33748"/>
    </physiologicalReaction>
</comment>
<evidence type="ECO:0000256" key="7">
    <source>
        <dbReference type="ARBA" id="ARBA00022741"/>
    </source>
</evidence>
<dbReference type="Pfam" id="PF19712">
    <property type="entry name" value="AGK_C"/>
    <property type="match status" value="1"/>
</dbReference>
<evidence type="ECO:0000256" key="2">
    <source>
        <dbReference type="ARBA" id="ARBA00004569"/>
    </source>
</evidence>
<keyword evidence="8" id="KW-0418">Kinase</keyword>
<evidence type="ECO:0000256" key="14">
    <source>
        <dbReference type="ARBA" id="ARBA00023371"/>
    </source>
</evidence>
<evidence type="ECO:0000256" key="15">
    <source>
        <dbReference type="ARBA" id="ARBA00023411"/>
    </source>
</evidence>
<evidence type="ECO:0000256" key="18">
    <source>
        <dbReference type="ARBA" id="ARBA00024512"/>
    </source>
</evidence>
<dbReference type="EMBL" id="VXIV02001661">
    <property type="protein sequence ID" value="KAF6030872.1"/>
    <property type="molecule type" value="Genomic_DNA"/>
</dbReference>
<comment type="cofactor">
    <cofactor evidence="1">
        <name>Mg(2+)</name>
        <dbReference type="ChEBI" id="CHEBI:18420"/>
    </cofactor>
</comment>
<evidence type="ECO:0000256" key="13">
    <source>
        <dbReference type="ARBA" id="ARBA00023136"/>
    </source>
</evidence>
<evidence type="ECO:0000256" key="1">
    <source>
        <dbReference type="ARBA" id="ARBA00001946"/>
    </source>
</evidence>
<dbReference type="GO" id="GO:0001729">
    <property type="term" value="F:ceramide kinase activity"/>
    <property type="evidence" value="ECO:0007669"/>
    <property type="project" value="UniProtKB-EC"/>
</dbReference>
<evidence type="ECO:0000256" key="16">
    <source>
        <dbReference type="ARBA" id="ARBA00024483"/>
    </source>
</evidence>
<dbReference type="InterPro" id="IPR016064">
    <property type="entry name" value="NAD/diacylglycerol_kinase_sf"/>
</dbReference>
<dbReference type="InterPro" id="IPR001206">
    <property type="entry name" value="Diacylglycerol_kinase_cat_dom"/>
</dbReference>
<protein>
    <recommendedName>
        <fullName evidence="24">Acylglycerol kinase, mitochondrial</fullName>
        <ecNumber evidence="5">2.7.1.107</ecNumber>
        <ecNumber evidence="22">2.7.1.138</ecNumber>
        <ecNumber evidence="23">2.7.1.94</ecNumber>
    </recommendedName>
    <alternativeName>
        <fullName evidence="25">Multiple substrate lipid kinase</fullName>
    </alternativeName>
</protein>
<evidence type="ECO:0000256" key="3">
    <source>
        <dbReference type="ARBA" id="ARBA00004637"/>
    </source>
</evidence>
<keyword evidence="10" id="KW-0067">ATP-binding</keyword>
<dbReference type="GO" id="GO:0046513">
    <property type="term" value="P:ceramide biosynthetic process"/>
    <property type="evidence" value="ECO:0007669"/>
    <property type="project" value="TreeGrafter"/>
</dbReference>
<comment type="subcellular location">
    <subcellularLocation>
        <location evidence="3">Mitochondrion inner membrane</location>
        <topology evidence="3">Peripheral membrane protein</topology>
    </subcellularLocation>
    <subcellularLocation>
        <location evidence="2">Mitochondrion intermembrane space</location>
    </subcellularLocation>
</comment>
<keyword evidence="12" id="KW-0496">Mitochondrion</keyword>
<comment type="catalytic activity">
    <reaction evidence="14">
        <text>1,2-di-(9Z-octadecenoyl)-sn-glycerol + ATP = 1,2-di-(9Z-octadecenoyl)-sn-glycero-3-phosphate + ADP + H(+)</text>
        <dbReference type="Rhea" id="RHEA:40327"/>
        <dbReference type="ChEBI" id="CHEBI:15378"/>
        <dbReference type="ChEBI" id="CHEBI:30616"/>
        <dbReference type="ChEBI" id="CHEBI:52333"/>
        <dbReference type="ChEBI" id="CHEBI:74546"/>
        <dbReference type="ChEBI" id="CHEBI:456216"/>
    </reaction>
    <physiologicalReaction direction="left-to-right" evidence="14">
        <dbReference type="Rhea" id="RHEA:40328"/>
    </physiologicalReaction>
</comment>
<dbReference type="AlphaFoldDB" id="A0A7J7JWW5"/>